<keyword evidence="11" id="KW-1185">Reference proteome</keyword>
<keyword evidence="5 8" id="KW-1133">Transmembrane helix</keyword>
<evidence type="ECO:0000256" key="7">
    <source>
        <dbReference type="PROSITE-ProRule" id="PRU10141"/>
    </source>
</evidence>
<feature type="binding site" evidence="7">
    <location>
        <position position="203"/>
    </location>
    <ligand>
        <name>ATP</name>
        <dbReference type="ChEBI" id="CHEBI:30616"/>
    </ligand>
</feature>
<dbReference type="SMART" id="SM00220">
    <property type="entry name" value="S_TKc"/>
    <property type="match status" value="1"/>
</dbReference>
<dbReference type="PANTHER" id="PTHR27008:SF585">
    <property type="entry name" value="PROTEIN KINASE DOMAIN-CONTAINING PROTEIN"/>
    <property type="match status" value="1"/>
</dbReference>
<dbReference type="Gene3D" id="1.10.510.10">
    <property type="entry name" value="Transferase(Phosphotransferase) domain 1"/>
    <property type="match status" value="1"/>
</dbReference>
<comment type="caution">
    <text evidence="10">The sequence shown here is derived from an EMBL/GenBank/DDBJ whole genome shotgun (WGS) entry which is preliminary data.</text>
</comment>
<protein>
    <submittedName>
        <fullName evidence="10">Eukaryotic aspartyl protease family protein</fullName>
    </submittedName>
</protein>
<dbReference type="GO" id="GO:0005524">
    <property type="term" value="F:ATP binding"/>
    <property type="evidence" value="ECO:0007669"/>
    <property type="project" value="UniProtKB-UniRule"/>
</dbReference>
<gene>
    <name evidence="10" type="ORF">F3Y22_tig00111342pilonHSYRG00187</name>
</gene>
<dbReference type="InterPro" id="IPR001611">
    <property type="entry name" value="Leu-rich_rpt"/>
</dbReference>
<dbReference type="Proteomes" id="UP000436088">
    <property type="component" value="Unassembled WGS sequence"/>
</dbReference>
<dbReference type="GO" id="GO:0004672">
    <property type="term" value="F:protein kinase activity"/>
    <property type="evidence" value="ECO:0007669"/>
    <property type="project" value="InterPro"/>
</dbReference>
<feature type="transmembrane region" description="Helical" evidence="8">
    <location>
        <begin position="107"/>
        <end position="128"/>
    </location>
</feature>
<keyword evidence="10" id="KW-0645">Protease</keyword>
<name>A0A6A2YP76_HIBSY</name>
<dbReference type="InterPro" id="IPR032675">
    <property type="entry name" value="LRR_dom_sf"/>
</dbReference>
<dbReference type="Gene3D" id="3.30.200.20">
    <property type="entry name" value="Phosphorylase Kinase, domain 1"/>
    <property type="match status" value="1"/>
</dbReference>
<dbReference type="PROSITE" id="PS50011">
    <property type="entry name" value="PROTEIN_KINASE_DOM"/>
    <property type="match status" value="1"/>
</dbReference>
<dbReference type="Pfam" id="PF00560">
    <property type="entry name" value="LRR_1"/>
    <property type="match status" value="1"/>
</dbReference>
<evidence type="ECO:0000313" key="10">
    <source>
        <dbReference type="EMBL" id="KAE8681123.1"/>
    </source>
</evidence>
<evidence type="ECO:0000256" key="5">
    <source>
        <dbReference type="ARBA" id="ARBA00022989"/>
    </source>
</evidence>
<dbReference type="InterPro" id="IPR051809">
    <property type="entry name" value="Plant_receptor-like_S/T_kinase"/>
</dbReference>
<dbReference type="GO" id="GO:0016020">
    <property type="term" value="C:membrane"/>
    <property type="evidence" value="ECO:0007669"/>
    <property type="project" value="UniProtKB-SubCell"/>
</dbReference>
<reference evidence="10" key="1">
    <citation type="submission" date="2019-09" db="EMBL/GenBank/DDBJ databases">
        <title>Draft genome information of white flower Hibiscus syriacus.</title>
        <authorList>
            <person name="Kim Y.-M."/>
        </authorList>
    </citation>
    <scope>NUCLEOTIDE SEQUENCE [LARGE SCALE GENOMIC DNA]</scope>
    <source>
        <strain evidence="10">YM2019G1</strain>
    </source>
</reference>
<dbReference type="InterPro" id="IPR011009">
    <property type="entry name" value="Kinase-like_dom_sf"/>
</dbReference>
<dbReference type="Gene3D" id="3.80.10.10">
    <property type="entry name" value="Ribonuclease Inhibitor"/>
    <property type="match status" value="1"/>
</dbReference>
<dbReference type="PANTHER" id="PTHR27008">
    <property type="entry name" value="OS04G0122200 PROTEIN"/>
    <property type="match status" value="1"/>
</dbReference>
<evidence type="ECO:0000256" key="8">
    <source>
        <dbReference type="SAM" id="Phobius"/>
    </source>
</evidence>
<proteinExistence type="predicted"/>
<evidence type="ECO:0000256" key="2">
    <source>
        <dbReference type="ARBA" id="ARBA00022614"/>
    </source>
</evidence>
<evidence type="ECO:0000256" key="4">
    <source>
        <dbReference type="ARBA" id="ARBA00022737"/>
    </source>
</evidence>
<keyword evidence="7" id="KW-0067">ATP-binding</keyword>
<dbReference type="GO" id="GO:0006508">
    <property type="term" value="P:proteolysis"/>
    <property type="evidence" value="ECO:0007669"/>
    <property type="project" value="UniProtKB-KW"/>
</dbReference>
<accession>A0A6A2YP76</accession>
<keyword evidence="6 8" id="KW-0472">Membrane</keyword>
<dbReference type="SUPFAM" id="SSF52058">
    <property type="entry name" value="L domain-like"/>
    <property type="match status" value="1"/>
</dbReference>
<evidence type="ECO:0000256" key="3">
    <source>
        <dbReference type="ARBA" id="ARBA00022692"/>
    </source>
</evidence>
<keyword evidence="10" id="KW-0378">Hydrolase</keyword>
<organism evidence="10 11">
    <name type="scientific">Hibiscus syriacus</name>
    <name type="common">Rose of Sharon</name>
    <dbReference type="NCBI Taxonomy" id="106335"/>
    <lineage>
        <taxon>Eukaryota</taxon>
        <taxon>Viridiplantae</taxon>
        <taxon>Streptophyta</taxon>
        <taxon>Embryophyta</taxon>
        <taxon>Tracheophyta</taxon>
        <taxon>Spermatophyta</taxon>
        <taxon>Magnoliopsida</taxon>
        <taxon>eudicotyledons</taxon>
        <taxon>Gunneridae</taxon>
        <taxon>Pentapetalae</taxon>
        <taxon>rosids</taxon>
        <taxon>malvids</taxon>
        <taxon>Malvales</taxon>
        <taxon>Malvaceae</taxon>
        <taxon>Malvoideae</taxon>
        <taxon>Hibiscus</taxon>
    </lineage>
</organism>
<dbReference type="SUPFAM" id="SSF56112">
    <property type="entry name" value="Protein kinase-like (PK-like)"/>
    <property type="match status" value="1"/>
</dbReference>
<sequence>MAGCHRNKLLGSMPESIAKMIDLEFLDLSRNNLSGTIPRSLEKLLMLKYFNVSFNKLQGEFPNGGAFSNYSIRSFMGNQAFYGAARLHLPPCKVNAHRSRSMKVRNLLAYILPPVAAATMLVLALIIIRSRIRKARVPTHRDVLPLATWRMISYHELQQATDRFCESNFLGAGSFGSVYQGALTDGTIIAVKVINVDSERAFKKVEHNDRCCICIRVSPSRPHNIRVHCDIKPSNVLIDGDMVAHLTDFGISKLLGEEDSMIQTMTMASMGYMAPAKDCAISILQLAGECSADSPEERIDMKKIKTKFLKEIQRAPPMQSGKLFDAEMEASVISQKDNLVQSDFPEKPGTDKDHVWTITKGFLLLVLLKFVEFCSRCRVPEKAMCSDDVNPRFIVNIISSATTSFFISPPSIIVDGGRSVSNSWVGLSQPPSPNLVVVSLENISKSMNLDSNVSASSLLISNFNFGASSDKMEVGSKLKVSRRTTHEIWDRTTTIYGNQRWPEVPYMQSRKLFNVEMEEPVISPSDNLVPSDFPMKSPTDKDHVMANNERVFAFAAHLAEIDRILQSVPSPGGGH</sequence>
<evidence type="ECO:0000313" key="11">
    <source>
        <dbReference type="Proteomes" id="UP000436088"/>
    </source>
</evidence>
<dbReference type="InterPro" id="IPR000719">
    <property type="entry name" value="Prot_kinase_dom"/>
</dbReference>
<evidence type="ECO:0000259" key="9">
    <source>
        <dbReference type="PROSITE" id="PS50011"/>
    </source>
</evidence>
<keyword evidence="7" id="KW-0547">Nucleotide-binding</keyword>
<dbReference type="EMBL" id="VEPZ02001315">
    <property type="protein sequence ID" value="KAE8681123.1"/>
    <property type="molecule type" value="Genomic_DNA"/>
</dbReference>
<dbReference type="GO" id="GO:0008233">
    <property type="term" value="F:peptidase activity"/>
    <property type="evidence" value="ECO:0007669"/>
    <property type="project" value="UniProtKB-KW"/>
</dbReference>
<dbReference type="AlphaFoldDB" id="A0A6A2YP76"/>
<evidence type="ECO:0000256" key="1">
    <source>
        <dbReference type="ARBA" id="ARBA00004370"/>
    </source>
</evidence>
<evidence type="ECO:0000256" key="6">
    <source>
        <dbReference type="ARBA" id="ARBA00023136"/>
    </source>
</evidence>
<keyword evidence="2" id="KW-0433">Leucine-rich repeat</keyword>
<comment type="subcellular location">
    <subcellularLocation>
        <location evidence="1">Membrane</location>
    </subcellularLocation>
</comment>
<keyword evidence="3 8" id="KW-0812">Transmembrane</keyword>
<keyword evidence="4" id="KW-0677">Repeat</keyword>
<feature type="domain" description="Protein kinase" evidence="9">
    <location>
        <begin position="70"/>
        <end position="393"/>
    </location>
</feature>
<dbReference type="PROSITE" id="PS00107">
    <property type="entry name" value="PROTEIN_KINASE_ATP"/>
    <property type="match status" value="1"/>
</dbReference>
<dbReference type="Pfam" id="PF00069">
    <property type="entry name" value="Pkinase"/>
    <property type="match status" value="1"/>
</dbReference>
<dbReference type="InterPro" id="IPR017441">
    <property type="entry name" value="Protein_kinase_ATP_BS"/>
</dbReference>